<gene>
    <name evidence="3" type="ORF">BGW38_003219</name>
</gene>
<feature type="region of interest" description="Disordered" evidence="1">
    <location>
        <begin position="105"/>
        <end position="169"/>
    </location>
</feature>
<feature type="compositionally biased region" description="Low complexity" evidence="1">
    <location>
        <begin position="119"/>
        <end position="162"/>
    </location>
</feature>
<feature type="signal peptide" evidence="2">
    <location>
        <begin position="1"/>
        <end position="23"/>
    </location>
</feature>
<feature type="chain" id="PRO_5040382229" evidence="2">
    <location>
        <begin position="24"/>
        <end position="193"/>
    </location>
</feature>
<comment type="caution">
    <text evidence="3">The sequence shown here is derived from an EMBL/GenBank/DDBJ whole genome shotgun (WGS) entry which is preliminary data.</text>
</comment>
<organism evidence="3 4">
    <name type="scientific">Lunasporangiospora selenospora</name>
    <dbReference type="NCBI Taxonomy" id="979761"/>
    <lineage>
        <taxon>Eukaryota</taxon>
        <taxon>Fungi</taxon>
        <taxon>Fungi incertae sedis</taxon>
        <taxon>Mucoromycota</taxon>
        <taxon>Mortierellomycotina</taxon>
        <taxon>Mortierellomycetes</taxon>
        <taxon>Mortierellales</taxon>
        <taxon>Mortierellaceae</taxon>
        <taxon>Lunasporangiospora</taxon>
    </lineage>
</organism>
<accession>A0A9P6FRR1</accession>
<keyword evidence="4" id="KW-1185">Reference proteome</keyword>
<reference evidence="3" key="1">
    <citation type="journal article" date="2020" name="Fungal Divers.">
        <title>Resolving the Mortierellaceae phylogeny through synthesis of multi-gene phylogenetics and phylogenomics.</title>
        <authorList>
            <person name="Vandepol N."/>
            <person name="Liber J."/>
            <person name="Desiro A."/>
            <person name="Na H."/>
            <person name="Kennedy M."/>
            <person name="Barry K."/>
            <person name="Grigoriev I.V."/>
            <person name="Miller A.N."/>
            <person name="O'Donnell K."/>
            <person name="Stajich J.E."/>
            <person name="Bonito G."/>
        </authorList>
    </citation>
    <scope>NUCLEOTIDE SEQUENCE</scope>
    <source>
        <strain evidence="3">KOD1015</strain>
    </source>
</reference>
<evidence type="ECO:0000313" key="4">
    <source>
        <dbReference type="Proteomes" id="UP000780801"/>
    </source>
</evidence>
<dbReference type="AlphaFoldDB" id="A0A9P6FRR1"/>
<sequence>MKFTTAFAAIAAVAAIATLNVDAAPTNAPTPSTLWCKSFSDACKAEALKECTVNNVSSSNCNSGFFGETCDSFTVKCVCTPAGGSPKDITKQALQTTFANTGGKCSELTLNPNPPNPLNPSGGSSTTATPSATSATASATGSATASGSSTAATSTSTNNTPNGDKKSGASTSQVAVLSTVALSAAVSLVLNVL</sequence>
<evidence type="ECO:0000313" key="3">
    <source>
        <dbReference type="EMBL" id="KAF9580229.1"/>
    </source>
</evidence>
<dbReference type="Proteomes" id="UP000780801">
    <property type="component" value="Unassembled WGS sequence"/>
</dbReference>
<evidence type="ECO:0000256" key="1">
    <source>
        <dbReference type="SAM" id="MobiDB-lite"/>
    </source>
</evidence>
<name>A0A9P6FRR1_9FUNG</name>
<evidence type="ECO:0000256" key="2">
    <source>
        <dbReference type="SAM" id="SignalP"/>
    </source>
</evidence>
<protein>
    <submittedName>
        <fullName evidence="3">Uncharacterized protein</fullName>
    </submittedName>
</protein>
<keyword evidence="2" id="KW-0732">Signal</keyword>
<proteinExistence type="predicted"/>
<dbReference type="EMBL" id="JAABOA010002202">
    <property type="protein sequence ID" value="KAF9580229.1"/>
    <property type="molecule type" value="Genomic_DNA"/>
</dbReference>